<evidence type="ECO:0000259" key="10">
    <source>
        <dbReference type="PROSITE" id="PS50011"/>
    </source>
</evidence>
<dbReference type="EC" id="2.7.11.1" evidence="1"/>
<dbReference type="PIRSF" id="PIRSF000654">
    <property type="entry name" value="Integrin-linked_kinase"/>
    <property type="match status" value="1"/>
</dbReference>
<evidence type="ECO:0000256" key="7">
    <source>
        <dbReference type="ARBA" id="ARBA00022840"/>
    </source>
</evidence>
<dbReference type="Pfam" id="PF00069">
    <property type="entry name" value="Pkinase"/>
    <property type="match status" value="1"/>
</dbReference>
<dbReference type="EMBL" id="JBDFQZ010000002">
    <property type="protein sequence ID" value="KAK9749080.1"/>
    <property type="molecule type" value="Genomic_DNA"/>
</dbReference>
<protein>
    <recommendedName>
        <fullName evidence="1">non-specific serine/threonine protein kinase</fullName>
        <ecNumber evidence="1">2.7.11.1</ecNumber>
    </recommendedName>
</protein>
<evidence type="ECO:0000256" key="9">
    <source>
        <dbReference type="ARBA" id="ARBA00048679"/>
    </source>
</evidence>
<proteinExistence type="predicted"/>
<keyword evidence="6" id="KW-0418">Kinase</keyword>
<evidence type="ECO:0000313" key="11">
    <source>
        <dbReference type="EMBL" id="KAK9749080.1"/>
    </source>
</evidence>
<evidence type="ECO:0000256" key="2">
    <source>
        <dbReference type="ARBA" id="ARBA00022527"/>
    </source>
</evidence>
<dbReference type="Gene3D" id="1.10.510.10">
    <property type="entry name" value="Transferase(Phosphotransferase) domain 1"/>
    <property type="match status" value="1"/>
</dbReference>
<evidence type="ECO:0000256" key="3">
    <source>
        <dbReference type="ARBA" id="ARBA00022679"/>
    </source>
</evidence>
<keyword evidence="12" id="KW-1185">Reference proteome</keyword>
<dbReference type="GO" id="GO:0004674">
    <property type="term" value="F:protein serine/threonine kinase activity"/>
    <property type="evidence" value="ECO:0007669"/>
    <property type="project" value="UniProtKB-KW"/>
</dbReference>
<comment type="catalytic activity">
    <reaction evidence="9">
        <text>L-seryl-[protein] + ATP = O-phospho-L-seryl-[protein] + ADP + H(+)</text>
        <dbReference type="Rhea" id="RHEA:17989"/>
        <dbReference type="Rhea" id="RHEA-COMP:9863"/>
        <dbReference type="Rhea" id="RHEA-COMP:11604"/>
        <dbReference type="ChEBI" id="CHEBI:15378"/>
        <dbReference type="ChEBI" id="CHEBI:29999"/>
        <dbReference type="ChEBI" id="CHEBI:30616"/>
        <dbReference type="ChEBI" id="CHEBI:83421"/>
        <dbReference type="ChEBI" id="CHEBI:456216"/>
        <dbReference type="EC" id="2.7.11.1"/>
    </reaction>
</comment>
<keyword evidence="5" id="KW-0547">Nucleotide-binding</keyword>
<dbReference type="AlphaFoldDB" id="A0AAW1MNY1"/>
<keyword evidence="4" id="KW-0732">Signal</keyword>
<dbReference type="SMART" id="SM00220">
    <property type="entry name" value="S_TKc"/>
    <property type="match status" value="1"/>
</dbReference>
<sequence>MDHPNLVKLIGYCDEGENNKILVYEYMSNGSLEKWIFNPSRSRSLTWTQMKNIIRGIAQGLEYLHDKCDKKILHRDLKPPNVILDDDRNAKLCDFGLAKLLNKDQSSTSTVCAGTLQYMSPEVIRNKRITDKVDVYSFGIVVLEVLFGKRYQYLVSSDLTNNSELIKLHDLINNLSEEMRKNAEEIEEYGKLAKCCIKEKPGERPTMLEVVAAIHALEVETRIN</sequence>
<evidence type="ECO:0000313" key="12">
    <source>
        <dbReference type="Proteomes" id="UP001443914"/>
    </source>
</evidence>
<evidence type="ECO:0000256" key="4">
    <source>
        <dbReference type="ARBA" id="ARBA00022729"/>
    </source>
</evidence>
<dbReference type="FunFam" id="1.10.510.10:FF:001023">
    <property type="entry name" value="Os07g0541700 protein"/>
    <property type="match status" value="1"/>
</dbReference>
<dbReference type="InterPro" id="IPR000719">
    <property type="entry name" value="Prot_kinase_dom"/>
</dbReference>
<comment type="caution">
    <text evidence="11">The sequence shown here is derived from an EMBL/GenBank/DDBJ whole genome shotgun (WGS) entry which is preliminary data.</text>
</comment>
<evidence type="ECO:0000256" key="8">
    <source>
        <dbReference type="ARBA" id="ARBA00047899"/>
    </source>
</evidence>
<evidence type="ECO:0000256" key="5">
    <source>
        <dbReference type="ARBA" id="ARBA00022741"/>
    </source>
</evidence>
<dbReference type="PROSITE" id="PS00108">
    <property type="entry name" value="PROTEIN_KINASE_ST"/>
    <property type="match status" value="1"/>
</dbReference>
<dbReference type="PANTHER" id="PTHR47976">
    <property type="entry name" value="G-TYPE LECTIN S-RECEPTOR-LIKE SERINE/THREONINE-PROTEIN KINASE SD2-5"/>
    <property type="match status" value="1"/>
</dbReference>
<dbReference type="Proteomes" id="UP001443914">
    <property type="component" value="Unassembled WGS sequence"/>
</dbReference>
<dbReference type="PROSITE" id="PS50011">
    <property type="entry name" value="PROTEIN_KINASE_DOM"/>
    <property type="match status" value="1"/>
</dbReference>
<keyword evidence="2" id="KW-0723">Serine/threonine-protein kinase</keyword>
<dbReference type="PANTHER" id="PTHR47976:SF30">
    <property type="entry name" value="RECEPTOR-LIKE SERINE_THREONINE-PROTEIN KINASE"/>
    <property type="match status" value="1"/>
</dbReference>
<name>A0AAW1MNY1_SAPOF</name>
<dbReference type="SUPFAM" id="SSF56112">
    <property type="entry name" value="Protein kinase-like (PK-like)"/>
    <property type="match status" value="1"/>
</dbReference>
<evidence type="ECO:0000256" key="1">
    <source>
        <dbReference type="ARBA" id="ARBA00012513"/>
    </source>
</evidence>
<dbReference type="InterPro" id="IPR008271">
    <property type="entry name" value="Ser/Thr_kinase_AS"/>
</dbReference>
<gene>
    <name evidence="11" type="ORF">RND81_02G101000</name>
</gene>
<dbReference type="GO" id="GO:0005524">
    <property type="term" value="F:ATP binding"/>
    <property type="evidence" value="ECO:0007669"/>
    <property type="project" value="UniProtKB-KW"/>
</dbReference>
<dbReference type="InterPro" id="IPR051343">
    <property type="entry name" value="G-type_lectin_kinases/EP1-like"/>
</dbReference>
<feature type="domain" description="Protein kinase" evidence="10">
    <location>
        <begin position="1"/>
        <end position="218"/>
    </location>
</feature>
<accession>A0AAW1MNY1</accession>
<keyword evidence="7" id="KW-0067">ATP-binding</keyword>
<organism evidence="11 12">
    <name type="scientific">Saponaria officinalis</name>
    <name type="common">Common soapwort</name>
    <name type="synonym">Lychnis saponaria</name>
    <dbReference type="NCBI Taxonomy" id="3572"/>
    <lineage>
        <taxon>Eukaryota</taxon>
        <taxon>Viridiplantae</taxon>
        <taxon>Streptophyta</taxon>
        <taxon>Embryophyta</taxon>
        <taxon>Tracheophyta</taxon>
        <taxon>Spermatophyta</taxon>
        <taxon>Magnoliopsida</taxon>
        <taxon>eudicotyledons</taxon>
        <taxon>Gunneridae</taxon>
        <taxon>Pentapetalae</taxon>
        <taxon>Caryophyllales</taxon>
        <taxon>Caryophyllaceae</taxon>
        <taxon>Caryophylleae</taxon>
        <taxon>Saponaria</taxon>
    </lineage>
</organism>
<comment type="catalytic activity">
    <reaction evidence="8">
        <text>L-threonyl-[protein] + ATP = O-phospho-L-threonyl-[protein] + ADP + H(+)</text>
        <dbReference type="Rhea" id="RHEA:46608"/>
        <dbReference type="Rhea" id="RHEA-COMP:11060"/>
        <dbReference type="Rhea" id="RHEA-COMP:11605"/>
        <dbReference type="ChEBI" id="CHEBI:15378"/>
        <dbReference type="ChEBI" id="CHEBI:30013"/>
        <dbReference type="ChEBI" id="CHEBI:30616"/>
        <dbReference type="ChEBI" id="CHEBI:61977"/>
        <dbReference type="ChEBI" id="CHEBI:456216"/>
        <dbReference type="EC" id="2.7.11.1"/>
    </reaction>
</comment>
<dbReference type="Gene3D" id="3.30.200.20">
    <property type="entry name" value="Phosphorylase Kinase, domain 1"/>
    <property type="match status" value="1"/>
</dbReference>
<keyword evidence="3" id="KW-0808">Transferase</keyword>
<reference evidence="11" key="1">
    <citation type="submission" date="2024-03" db="EMBL/GenBank/DDBJ databases">
        <title>WGS assembly of Saponaria officinalis var. Norfolk2.</title>
        <authorList>
            <person name="Jenkins J."/>
            <person name="Shu S."/>
            <person name="Grimwood J."/>
            <person name="Barry K."/>
            <person name="Goodstein D."/>
            <person name="Schmutz J."/>
            <person name="Leebens-Mack J."/>
            <person name="Osbourn A."/>
        </authorList>
    </citation>
    <scope>NUCLEOTIDE SEQUENCE [LARGE SCALE GENOMIC DNA]</scope>
    <source>
        <strain evidence="11">JIC</strain>
    </source>
</reference>
<evidence type="ECO:0000256" key="6">
    <source>
        <dbReference type="ARBA" id="ARBA00022777"/>
    </source>
</evidence>
<dbReference type="InterPro" id="IPR011009">
    <property type="entry name" value="Kinase-like_dom_sf"/>
</dbReference>